<protein>
    <submittedName>
        <fullName evidence="2">Uncharacterized protein</fullName>
    </submittedName>
</protein>
<dbReference type="PANTHER" id="PTHR47272">
    <property type="entry name" value="DDE_TNP_1_7 DOMAIN-CONTAINING PROTEIN"/>
    <property type="match status" value="1"/>
</dbReference>
<dbReference type="AlphaFoldDB" id="A0A814BQT3"/>
<feature type="region of interest" description="Disordered" evidence="1">
    <location>
        <begin position="49"/>
        <end position="86"/>
    </location>
</feature>
<organism evidence="2 4">
    <name type="scientific">Didymodactylos carnosus</name>
    <dbReference type="NCBI Taxonomy" id="1234261"/>
    <lineage>
        <taxon>Eukaryota</taxon>
        <taxon>Metazoa</taxon>
        <taxon>Spiralia</taxon>
        <taxon>Gnathifera</taxon>
        <taxon>Rotifera</taxon>
        <taxon>Eurotatoria</taxon>
        <taxon>Bdelloidea</taxon>
        <taxon>Philodinida</taxon>
        <taxon>Philodinidae</taxon>
        <taxon>Didymodactylos</taxon>
    </lineage>
</organism>
<proteinExistence type="predicted"/>
<dbReference type="PANTHER" id="PTHR47272:SF1">
    <property type="entry name" value="PIGGYBAC TRANSPOSABLE ELEMENT-DERIVED PROTEIN 3-LIKE"/>
    <property type="match status" value="1"/>
</dbReference>
<dbReference type="Proteomes" id="UP000681722">
    <property type="component" value="Unassembled WGS sequence"/>
</dbReference>
<sequence>MIFYLIDLSLVNAWLLYRRYCTQLRVPEKKIMSLLTIRVNTAEALLKSSPLSPVSAHRGRPSLQSIDKNNPPSQPTVAPNPAPTTSVRFDKYDHWPVAVEKGRCRNPGCMGYSRISCSKCKLCRCLNKYNNLFKAYHHH</sequence>
<dbReference type="Proteomes" id="UP000663829">
    <property type="component" value="Unassembled WGS sequence"/>
</dbReference>
<dbReference type="EMBL" id="CAJOBC010001961">
    <property type="protein sequence ID" value="CAF3708052.1"/>
    <property type="molecule type" value="Genomic_DNA"/>
</dbReference>
<gene>
    <name evidence="2" type="ORF">GPM918_LOCUS10127</name>
    <name evidence="3" type="ORF">SRO942_LOCUS10128</name>
</gene>
<reference evidence="2" key="1">
    <citation type="submission" date="2021-02" db="EMBL/GenBank/DDBJ databases">
        <authorList>
            <person name="Nowell W R."/>
        </authorList>
    </citation>
    <scope>NUCLEOTIDE SEQUENCE</scope>
</reference>
<evidence type="ECO:0000313" key="3">
    <source>
        <dbReference type="EMBL" id="CAF3708052.1"/>
    </source>
</evidence>
<comment type="caution">
    <text evidence="2">The sequence shown here is derived from an EMBL/GenBank/DDBJ whole genome shotgun (WGS) entry which is preliminary data.</text>
</comment>
<feature type="compositionally biased region" description="Pro residues" evidence="1">
    <location>
        <begin position="72"/>
        <end position="82"/>
    </location>
</feature>
<keyword evidence="4" id="KW-1185">Reference proteome</keyword>
<dbReference type="OrthoDB" id="8062195at2759"/>
<name>A0A814BQT3_9BILA</name>
<feature type="compositionally biased region" description="Polar residues" evidence="1">
    <location>
        <begin position="62"/>
        <end position="71"/>
    </location>
</feature>
<evidence type="ECO:0000313" key="2">
    <source>
        <dbReference type="EMBL" id="CAF0929966.1"/>
    </source>
</evidence>
<evidence type="ECO:0000313" key="4">
    <source>
        <dbReference type="Proteomes" id="UP000663829"/>
    </source>
</evidence>
<dbReference type="EMBL" id="CAJNOQ010001961">
    <property type="protein sequence ID" value="CAF0929966.1"/>
    <property type="molecule type" value="Genomic_DNA"/>
</dbReference>
<accession>A0A814BQT3</accession>
<evidence type="ECO:0000256" key="1">
    <source>
        <dbReference type="SAM" id="MobiDB-lite"/>
    </source>
</evidence>